<reference evidence="1" key="1">
    <citation type="submission" date="2013-12" db="EMBL/GenBank/DDBJ databases">
        <authorList>
            <person name="Aslett M."/>
        </authorList>
    </citation>
    <scope>NUCLEOTIDE SEQUENCE [LARGE SCALE GENOMIC DNA]</scope>
    <source>
        <strain evidence="1">Lindley</strain>
    </source>
</reference>
<name>A0A183CAP8_GLOPA</name>
<organism evidence="1 2">
    <name type="scientific">Globodera pallida</name>
    <name type="common">Potato cyst nematode worm</name>
    <name type="synonym">Heterodera pallida</name>
    <dbReference type="NCBI Taxonomy" id="36090"/>
    <lineage>
        <taxon>Eukaryota</taxon>
        <taxon>Metazoa</taxon>
        <taxon>Ecdysozoa</taxon>
        <taxon>Nematoda</taxon>
        <taxon>Chromadorea</taxon>
        <taxon>Rhabditida</taxon>
        <taxon>Tylenchina</taxon>
        <taxon>Tylenchomorpha</taxon>
        <taxon>Tylenchoidea</taxon>
        <taxon>Heteroderidae</taxon>
        <taxon>Heteroderinae</taxon>
        <taxon>Globodera</taxon>
    </lineage>
</organism>
<keyword evidence="1" id="KW-1185">Reference proteome</keyword>
<proteinExistence type="predicted"/>
<protein>
    <submittedName>
        <fullName evidence="2">Uncharacterized protein</fullName>
    </submittedName>
</protein>
<evidence type="ECO:0000313" key="1">
    <source>
        <dbReference type="Proteomes" id="UP000050741"/>
    </source>
</evidence>
<sequence>MLRNHKINTAHSNFGRGYFLEQKEFNNGSGFRKASRPLVPENMTEIGSWEPKIMGTSEISKLAALCVEVTDTFIKLDNYVDSVKKYNPSNHAMLRMQRIQRQSKAPTEDAGKYRELIVQCVANPDKFAGTRHCLELVIGRQALDELINRNGWTQERLKEYDIEQGTD</sequence>
<dbReference type="WBParaSite" id="GPLIN_000994900">
    <property type="protein sequence ID" value="GPLIN_000994900"/>
    <property type="gene ID" value="GPLIN_000994900"/>
</dbReference>
<evidence type="ECO:0000313" key="2">
    <source>
        <dbReference type="WBParaSite" id="GPLIN_000994900"/>
    </source>
</evidence>
<reference evidence="1" key="2">
    <citation type="submission" date="2014-05" db="EMBL/GenBank/DDBJ databases">
        <title>The genome and life-stage specific transcriptomes of Globodera pallida elucidate key aspects of plant parasitism by a cyst nematode.</title>
        <authorList>
            <person name="Cotton J.A."/>
            <person name="Lilley C.J."/>
            <person name="Jones L.M."/>
            <person name="Kikuchi T."/>
            <person name="Reid A.J."/>
            <person name="Thorpe P."/>
            <person name="Tsai I.J."/>
            <person name="Beasley H."/>
            <person name="Blok V."/>
            <person name="Cock P.J.A."/>
            <person name="Van den Akker S.E."/>
            <person name="Holroyd N."/>
            <person name="Hunt M."/>
            <person name="Mantelin S."/>
            <person name="Naghra H."/>
            <person name="Pain A."/>
            <person name="Palomares-Rius J.E."/>
            <person name="Zarowiecki M."/>
            <person name="Berriman M."/>
            <person name="Jones J.T."/>
            <person name="Urwin P.E."/>
        </authorList>
    </citation>
    <scope>NUCLEOTIDE SEQUENCE [LARGE SCALE GENOMIC DNA]</scope>
    <source>
        <strain evidence="1">Lindley</strain>
    </source>
</reference>
<dbReference type="Proteomes" id="UP000050741">
    <property type="component" value="Unassembled WGS sequence"/>
</dbReference>
<dbReference type="AlphaFoldDB" id="A0A183CAP8"/>
<reference evidence="2" key="3">
    <citation type="submission" date="2016-06" db="UniProtKB">
        <authorList>
            <consortium name="WormBaseParasite"/>
        </authorList>
    </citation>
    <scope>IDENTIFICATION</scope>
</reference>
<accession>A0A183CAP8</accession>